<name>A0A0A9BCB7_ARUDO</name>
<dbReference type="AlphaFoldDB" id="A0A0A9BCB7"/>
<organism evidence="2">
    <name type="scientific">Arundo donax</name>
    <name type="common">Giant reed</name>
    <name type="synonym">Donax arundinaceus</name>
    <dbReference type="NCBI Taxonomy" id="35708"/>
    <lineage>
        <taxon>Eukaryota</taxon>
        <taxon>Viridiplantae</taxon>
        <taxon>Streptophyta</taxon>
        <taxon>Embryophyta</taxon>
        <taxon>Tracheophyta</taxon>
        <taxon>Spermatophyta</taxon>
        <taxon>Magnoliopsida</taxon>
        <taxon>Liliopsida</taxon>
        <taxon>Poales</taxon>
        <taxon>Poaceae</taxon>
        <taxon>PACMAD clade</taxon>
        <taxon>Arundinoideae</taxon>
        <taxon>Arundineae</taxon>
        <taxon>Arundo</taxon>
    </lineage>
</organism>
<reference evidence="2" key="1">
    <citation type="submission" date="2014-09" db="EMBL/GenBank/DDBJ databases">
        <authorList>
            <person name="Magalhaes I.L.F."/>
            <person name="Oliveira U."/>
            <person name="Santos F.R."/>
            <person name="Vidigal T.H.D.A."/>
            <person name="Brescovit A.D."/>
            <person name="Santos A.J."/>
        </authorList>
    </citation>
    <scope>NUCLEOTIDE SEQUENCE</scope>
    <source>
        <tissue evidence="2">Shoot tissue taken approximately 20 cm above the soil surface</tissue>
    </source>
</reference>
<protein>
    <submittedName>
        <fullName evidence="2">Uncharacterized protein</fullName>
    </submittedName>
</protein>
<evidence type="ECO:0000313" key="2">
    <source>
        <dbReference type="EMBL" id="JAD59803.1"/>
    </source>
</evidence>
<dbReference type="EMBL" id="GBRH01238092">
    <property type="protein sequence ID" value="JAD59803.1"/>
    <property type="molecule type" value="Transcribed_RNA"/>
</dbReference>
<feature type="compositionally biased region" description="Polar residues" evidence="1">
    <location>
        <begin position="11"/>
        <end position="20"/>
    </location>
</feature>
<feature type="region of interest" description="Disordered" evidence="1">
    <location>
        <begin position="1"/>
        <end position="38"/>
    </location>
</feature>
<accession>A0A0A9BCB7</accession>
<proteinExistence type="predicted"/>
<sequence length="59" mass="6228">MTAMSPAAHPSRTTSLSSQRPVRDENTCSAYDDGGHSDCSMSGSFLVSCSLRMGIKNTS</sequence>
<evidence type="ECO:0000256" key="1">
    <source>
        <dbReference type="SAM" id="MobiDB-lite"/>
    </source>
</evidence>
<reference evidence="2" key="2">
    <citation type="journal article" date="2015" name="Data Brief">
        <title>Shoot transcriptome of the giant reed, Arundo donax.</title>
        <authorList>
            <person name="Barrero R.A."/>
            <person name="Guerrero F.D."/>
            <person name="Moolhuijzen P."/>
            <person name="Goolsby J.A."/>
            <person name="Tidwell J."/>
            <person name="Bellgard S.E."/>
            <person name="Bellgard M.I."/>
        </authorList>
    </citation>
    <scope>NUCLEOTIDE SEQUENCE</scope>
    <source>
        <tissue evidence="2">Shoot tissue taken approximately 20 cm above the soil surface</tissue>
    </source>
</reference>